<dbReference type="SUPFAM" id="SSF51126">
    <property type="entry name" value="Pectin lyase-like"/>
    <property type="match status" value="1"/>
</dbReference>
<feature type="region of interest" description="Disordered" evidence="1">
    <location>
        <begin position="1598"/>
        <end position="1627"/>
    </location>
</feature>
<reference evidence="2" key="1">
    <citation type="submission" date="2024-05" db="EMBL/GenBank/DDBJ databases">
        <title>Planctomycetes of the genus Singulisphaera possess chitinolytic capabilities.</title>
        <authorList>
            <person name="Ivanova A."/>
        </authorList>
    </citation>
    <scope>NUCLEOTIDE SEQUENCE</scope>
    <source>
        <strain evidence="2">Ch08T</strain>
    </source>
</reference>
<accession>A0AAU7CC93</accession>
<dbReference type="InterPro" id="IPR011050">
    <property type="entry name" value="Pectin_lyase_fold/virulence"/>
</dbReference>
<proteinExistence type="predicted"/>
<dbReference type="InterPro" id="IPR012334">
    <property type="entry name" value="Pectin_lyas_fold"/>
</dbReference>
<dbReference type="EMBL" id="CP155447">
    <property type="protein sequence ID" value="XBH02841.1"/>
    <property type="molecule type" value="Genomic_DNA"/>
</dbReference>
<protein>
    <recommendedName>
        <fullName evidence="3">Right handed beta helix domain-containing protein</fullName>
    </recommendedName>
</protein>
<gene>
    <name evidence="2" type="ORF">V5E97_31680</name>
</gene>
<sequence>MAPLRDKSPTARRGRFRLEGLEDRVLLAEMAAWVGQNNTDLVSRDGARPDGYQDISIRLLGLDPSRAIERVEVQRQYGGYWTATSSLSSQSLLVRDQNQAANSWSTQADLYLEPWFNDPANTRYELIRIRYSDGSTAAIGDLFSTSPVNLQLRVQGKELGVTWAGQDGPDLTGPGLAVGPDGIKDIHLKLSNLLDYRRATDGGRSNFNVDSDAVVVTMPALDGSTITWLAGPRPNGLSSSYNKAEIFLDPTDPSRADLYLNPVAGLSVGETVTVTVGYNRIGKMDASPNLNGSPSSQLVATIATTPDPTLLATPPQSPSVPISFSGASALWSGQDGRTAETPGLVHVTLSGLPAGWSIAEAVLSDTIGWLWTPTDANRAKLLTIRPLADPTKADLIFAPIRDESDALMSLRFRLNGDSVQYVTQFRGGVADPALRDPGAAATSITVDPTSISQQGQDLNTLAKQYGTIRLKAGVYPLSEPIDLPNSISLLAEPGAIFSFSQASGAPAWTSAIKIHKSHTTLDGLTIRFATPIRWAIEFQMNPAVIGSAYGEHNFGPNPKVDLNFRNLDIEYAPTTSVDSYNLTYVRLIRGNYDDSGVIANNILRGGQVELWGGPWKIVGNEYRGATAGTSVSQVFAIRYGHDVVLEANHAHQVDPTGITYGFLLFTGNSSNTTVRNNLVDGGIGRDAAVSPGGRYNFPELILTESYYPHYEGKAFVSSVSRRLLQVGTLQGPPGEAGDIVAILSGPAAGRWFRISQTIDPQNYLLDGDLPAGDYAVSITRGFVNDVYEGNTLDTSSLGKSSSIAFQLAGTRVGTVVRNNLVIGALPFFITSSATQGAWQGSTPYPAPWGWSHSPVFDLKIEGNTFRDPVFWSPASNPAASTRTVAAGVLAVEHGGIIRENRGRLYLSGSVTENQFLYSTALIAGTSGDFTSIRIGDPGTLDPAELRLTNLSGNISTTSGAFAQAGRKVTIQFESGGLASQELASIAPATAYPRVTAVTYNQDGSDLVGRSSTTAPDGFQDVHIVLAGLRTDLAIRMIDIYPYGGGHYQYATTDLPLNTPGLDPRVWRAGVVRELTGPTRFSSKADIYVQPSQSFHGSSHYDILVTYADGTTASLSLYGVEVTDPLLRVGNGPPKVTATSLGQDNSDFVGASPTVGADGYQDIHIVLAGLPANKAIAQIDVLPYGYGHYQYVAPLPSVVPTLFNRDSRIWRAGLVRTSTDFGTYSTTADLYLPSVTRENGIQSGTNLSNHYDMLITFADGSTSFVTAWGVVGDPNAKVTGLVARSYGQDGSDFTGLTPTPQGDGIQDLRIGLTGLRTDVQVSQVEVWAIGGGGWAYQGSAYLPGAKLIRKSGGAGSYAPTGDLYLAPNSSFLGSDGNLKPQNLQILIRYADGSTSGPVLLSGVLADPRLLNPVATSLNQDGHDLAQLASAKGPDGKQDVHLVLANLPTTTTVARVVVKRVGSGGSYQSDGSNGSWMAVLLREQTGATTYASTADLYFEPDPNVSDLNQAYQIDVYLGDTSSRSFSILTTITATPGLAMPSGAPNGTLQAKPVSAAATVMKSAAITVSATPISDISPSPTAPIRDASSPPTPTAYVAAASSTRKFPVGPLGHSRRKERRDPTPAHLSVPHRVAARTEARLSSLAAFKALIRRHHRGR</sequence>
<dbReference type="Gene3D" id="2.160.20.10">
    <property type="entry name" value="Single-stranded right-handed beta-helix, Pectin lyase-like"/>
    <property type="match status" value="1"/>
</dbReference>
<organism evidence="2">
    <name type="scientific">Singulisphaera sp. Ch08</name>
    <dbReference type="NCBI Taxonomy" id="3120278"/>
    <lineage>
        <taxon>Bacteria</taxon>
        <taxon>Pseudomonadati</taxon>
        <taxon>Planctomycetota</taxon>
        <taxon>Planctomycetia</taxon>
        <taxon>Isosphaerales</taxon>
        <taxon>Isosphaeraceae</taxon>
        <taxon>Singulisphaera</taxon>
    </lineage>
</organism>
<evidence type="ECO:0000313" key="2">
    <source>
        <dbReference type="EMBL" id="XBH02841.1"/>
    </source>
</evidence>
<evidence type="ECO:0000256" key="1">
    <source>
        <dbReference type="SAM" id="MobiDB-lite"/>
    </source>
</evidence>
<dbReference type="RefSeq" id="WP_406695583.1">
    <property type="nucleotide sequence ID" value="NZ_CP155447.1"/>
</dbReference>
<evidence type="ECO:0008006" key="3">
    <source>
        <dbReference type="Google" id="ProtNLM"/>
    </source>
</evidence>
<name>A0AAU7CC93_9BACT</name>